<keyword evidence="2" id="KW-1133">Transmembrane helix</keyword>
<feature type="compositionally biased region" description="Basic and acidic residues" evidence="1">
    <location>
        <begin position="89"/>
        <end position="108"/>
    </location>
</feature>
<keyword evidence="4" id="KW-1185">Reference proteome</keyword>
<evidence type="ECO:0008006" key="5">
    <source>
        <dbReference type="Google" id="ProtNLM"/>
    </source>
</evidence>
<feature type="compositionally biased region" description="Basic residues" evidence="1">
    <location>
        <begin position="109"/>
        <end position="122"/>
    </location>
</feature>
<keyword evidence="2" id="KW-0472">Membrane</keyword>
<feature type="region of interest" description="Disordered" evidence="1">
    <location>
        <begin position="67"/>
        <end position="122"/>
    </location>
</feature>
<feature type="transmembrane region" description="Helical" evidence="2">
    <location>
        <begin position="6"/>
        <end position="30"/>
    </location>
</feature>
<reference evidence="3 4" key="1">
    <citation type="submission" date="2014-12" db="EMBL/GenBank/DDBJ databases">
        <title>Genome sequence of Methanobrevibacter arboriphilicus DH1, DSM1125.</title>
        <authorList>
            <person name="Poehlein A."/>
            <person name="Thauer R.K."/>
            <person name="Seedorf H."/>
            <person name="Daniel R."/>
        </authorList>
    </citation>
    <scope>NUCLEOTIDE SEQUENCE [LARGE SCALE GENOMIC DNA]</scope>
    <source>
        <strain evidence="3 4">DH1</strain>
    </source>
</reference>
<evidence type="ECO:0000256" key="1">
    <source>
        <dbReference type="SAM" id="MobiDB-lite"/>
    </source>
</evidence>
<dbReference type="OrthoDB" id="107743at2157"/>
<gene>
    <name evidence="3" type="ORF">MBBAR_1c00530</name>
</gene>
<organism evidence="3 4">
    <name type="scientific">Methanobrevibacter arboriphilus JCM 13429 = DSM 1125</name>
    <dbReference type="NCBI Taxonomy" id="1300164"/>
    <lineage>
        <taxon>Archaea</taxon>
        <taxon>Methanobacteriati</taxon>
        <taxon>Methanobacteriota</taxon>
        <taxon>Methanomada group</taxon>
        <taxon>Methanobacteria</taxon>
        <taxon>Methanobacteriales</taxon>
        <taxon>Methanobacteriaceae</taxon>
        <taxon>Methanobrevibacter</taxon>
    </lineage>
</organism>
<dbReference type="InterPro" id="IPR021338">
    <property type="entry name" value="DUF2953"/>
</dbReference>
<dbReference type="Proteomes" id="UP000191661">
    <property type="component" value="Unassembled WGS sequence"/>
</dbReference>
<dbReference type="AlphaFoldDB" id="A0A1V6N500"/>
<dbReference type="EMBL" id="JXMW01000001">
    <property type="protein sequence ID" value="OQD59657.1"/>
    <property type="molecule type" value="Genomic_DNA"/>
</dbReference>
<evidence type="ECO:0000313" key="3">
    <source>
        <dbReference type="EMBL" id="OQD59657.1"/>
    </source>
</evidence>
<protein>
    <recommendedName>
        <fullName evidence="5">DUF2953 domain-containing protein</fullName>
    </recommendedName>
</protein>
<feature type="compositionally biased region" description="Basic and acidic residues" evidence="1">
    <location>
        <begin position="67"/>
        <end position="79"/>
    </location>
</feature>
<proteinExistence type="predicted"/>
<evidence type="ECO:0000313" key="4">
    <source>
        <dbReference type="Proteomes" id="UP000191661"/>
    </source>
</evidence>
<dbReference type="Pfam" id="PF11167">
    <property type="entry name" value="DUF2953"/>
    <property type="match status" value="1"/>
</dbReference>
<comment type="caution">
    <text evidence="3">The sequence shown here is derived from an EMBL/GenBank/DDBJ whole genome shotgun (WGS) entry which is preliminary data.</text>
</comment>
<evidence type="ECO:0000256" key="2">
    <source>
        <dbReference type="SAM" id="Phobius"/>
    </source>
</evidence>
<name>A0A1V6N500_METAZ</name>
<sequence length="248" mass="28892">MDLLTLILEIILFLIIFIIILLLIFLYVGLDINIFLNKKENDFKGHIEVKWSFIRIFSKNFPDIEENNKNSKNNKDSKNKNNKVNNKINTKDTDDKSSNDEKKENNDKKGKKGKKDKKGKKSKNKWNEFKTLFPLIKINFWDIIDLIKSILSSIELKSFKTHLILGFSSPVDTATILGYIWAFSAAPNMHKSFSLSAEPVFNREIMNFKSEISFKINLLKPALKIFKLLTKKSMIKLILKSRKLFKND</sequence>
<keyword evidence="2" id="KW-0812">Transmembrane</keyword>
<dbReference type="RefSeq" id="WP_080459297.1">
    <property type="nucleotide sequence ID" value="NZ_JXMW01000001.1"/>
</dbReference>
<accession>A0A1V6N500</accession>